<accession>A0A8H6YP44</accession>
<evidence type="ECO:0000259" key="2">
    <source>
        <dbReference type="PROSITE" id="PS50181"/>
    </source>
</evidence>
<feature type="domain" description="F-box" evidence="2">
    <location>
        <begin position="1"/>
        <end position="33"/>
    </location>
</feature>
<feature type="transmembrane region" description="Helical" evidence="1">
    <location>
        <begin position="61"/>
        <end position="80"/>
    </location>
</feature>
<dbReference type="Pfam" id="PF12937">
    <property type="entry name" value="F-box-like"/>
    <property type="match status" value="1"/>
</dbReference>
<evidence type="ECO:0000313" key="3">
    <source>
        <dbReference type="EMBL" id="KAF7361415.1"/>
    </source>
</evidence>
<evidence type="ECO:0000313" key="4">
    <source>
        <dbReference type="Proteomes" id="UP000623467"/>
    </source>
</evidence>
<name>A0A8H6YP44_9AGAR</name>
<dbReference type="PROSITE" id="PS50181">
    <property type="entry name" value="FBOX"/>
    <property type="match status" value="1"/>
</dbReference>
<dbReference type="AlphaFoldDB" id="A0A8H6YP44"/>
<dbReference type="EMBL" id="JACAZH010000008">
    <property type="protein sequence ID" value="KAF7361415.1"/>
    <property type="molecule type" value="Genomic_DNA"/>
</dbReference>
<organism evidence="3 4">
    <name type="scientific">Mycena sanguinolenta</name>
    <dbReference type="NCBI Taxonomy" id="230812"/>
    <lineage>
        <taxon>Eukaryota</taxon>
        <taxon>Fungi</taxon>
        <taxon>Dikarya</taxon>
        <taxon>Basidiomycota</taxon>
        <taxon>Agaricomycotina</taxon>
        <taxon>Agaricomycetes</taxon>
        <taxon>Agaricomycetidae</taxon>
        <taxon>Agaricales</taxon>
        <taxon>Marasmiineae</taxon>
        <taxon>Mycenaceae</taxon>
        <taxon>Mycena</taxon>
    </lineage>
</organism>
<dbReference type="CDD" id="cd09917">
    <property type="entry name" value="F-box_SF"/>
    <property type="match status" value="1"/>
</dbReference>
<dbReference type="Proteomes" id="UP000623467">
    <property type="component" value="Unassembled WGS sequence"/>
</dbReference>
<reference evidence="3" key="1">
    <citation type="submission" date="2020-05" db="EMBL/GenBank/DDBJ databases">
        <title>Mycena genomes resolve the evolution of fungal bioluminescence.</title>
        <authorList>
            <person name="Tsai I.J."/>
        </authorList>
    </citation>
    <scope>NUCLEOTIDE SEQUENCE</scope>
    <source>
        <strain evidence="3">160909Yilan</strain>
    </source>
</reference>
<sequence length="217" mass="25034">MQLPNELIHLICSYLSDKNLWALTQVSSRIRSVTILGFLSRHQISESDIRSGILTLKSRKFFLILVVARLYPIQMLTIILDTRRDTTWQVQQAIRTLGKVLSYVETIPEILVETRIRIIHNTDILYFAAHIPQTVTRTLILLTDSSDMYISRPRKIPLVHWEPIISIRRLHSPTSVPAINYLLAGPPFLFIVLICGLSNCRIALIWLYRWFGFLGLA</sequence>
<keyword evidence="4" id="KW-1185">Reference proteome</keyword>
<keyword evidence="1" id="KW-0472">Membrane</keyword>
<comment type="caution">
    <text evidence="3">The sequence shown here is derived from an EMBL/GenBank/DDBJ whole genome shotgun (WGS) entry which is preliminary data.</text>
</comment>
<feature type="transmembrane region" description="Helical" evidence="1">
    <location>
        <begin position="188"/>
        <end position="208"/>
    </location>
</feature>
<dbReference type="InterPro" id="IPR001810">
    <property type="entry name" value="F-box_dom"/>
</dbReference>
<dbReference type="SUPFAM" id="SSF81383">
    <property type="entry name" value="F-box domain"/>
    <property type="match status" value="1"/>
</dbReference>
<proteinExistence type="predicted"/>
<keyword evidence="1" id="KW-1133">Transmembrane helix</keyword>
<dbReference type="OrthoDB" id="3021056at2759"/>
<evidence type="ECO:0000256" key="1">
    <source>
        <dbReference type="SAM" id="Phobius"/>
    </source>
</evidence>
<dbReference type="InterPro" id="IPR036047">
    <property type="entry name" value="F-box-like_dom_sf"/>
</dbReference>
<gene>
    <name evidence="3" type="ORF">MSAN_01174600</name>
</gene>
<protein>
    <recommendedName>
        <fullName evidence="2">F-box domain-containing protein</fullName>
    </recommendedName>
</protein>
<keyword evidence="1" id="KW-0812">Transmembrane</keyword>